<feature type="repeat" description="PPR" evidence="4">
    <location>
        <begin position="518"/>
        <end position="554"/>
    </location>
</feature>
<dbReference type="InterPro" id="IPR002885">
    <property type="entry name" value="PPR_rpt"/>
</dbReference>
<dbReference type="PROSITE" id="PS50089">
    <property type="entry name" value="ZF_RING_2"/>
    <property type="match status" value="1"/>
</dbReference>
<dbReference type="AlphaFoldDB" id="A0AAD8MIM6"/>
<dbReference type="GO" id="GO:0010019">
    <property type="term" value="P:chloroplast-nucleus signaling pathway"/>
    <property type="evidence" value="ECO:0007669"/>
    <property type="project" value="TreeGrafter"/>
</dbReference>
<feature type="repeat" description="PPR" evidence="4">
    <location>
        <begin position="133"/>
        <end position="167"/>
    </location>
</feature>
<organism evidence="6 7">
    <name type="scientific">Heracleum sosnowskyi</name>
    <dbReference type="NCBI Taxonomy" id="360622"/>
    <lineage>
        <taxon>Eukaryota</taxon>
        <taxon>Viridiplantae</taxon>
        <taxon>Streptophyta</taxon>
        <taxon>Embryophyta</taxon>
        <taxon>Tracheophyta</taxon>
        <taxon>Spermatophyta</taxon>
        <taxon>Magnoliopsida</taxon>
        <taxon>eudicotyledons</taxon>
        <taxon>Gunneridae</taxon>
        <taxon>Pentapetalae</taxon>
        <taxon>asterids</taxon>
        <taxon>campanulids</taxon>
        <taxon>Apiales</taxon>
        <taxon>Apiaceae</taxon>
        <taxon>Apioideae</taxon>
        <taxon>apioid superclade</taxon>
        <taxon>Tordylieae</taxon>
        <taxon>Tordyliinae</taxon>
        <taxon>Heracleum</taxon>
    </lineage>
</organism>
<dbReference type="Pfam" id="PF13639">
    <property type="entry name" value="zf-RING_2"/>
    <property type="match status" value="1"/>
</dbReference>
<dbReference type="Proteomes" id="UP001237642">
    <property type="component" value="Unassembled WGS sequence"/>
</dbReference>
<feature type="repeat" description="PPR" evidence="4">
    <location>
        <begin position="566"/>
        <end position="600"/>
    </location>
</feature>
<keyword evidence="3" id="KW-0862">Zinc</keyword>
<feature type="repeat" description="PPR" evidence="4">
    <location>
        <begin position="308"/>
        <end position="342"/>
    </location>
</feature>
<dbReference type="Pfam" id="PF13041">
    <property type="entry name" value="PPR_2"/>
    <property type="match status" value="6"/>
</dbReference>
<dbReference type="EMBL" id="JAUIZM010000007">
    <property type="protein sequence ID" value="KAK1373398.1"/>
    <property type="molecule type" value="Genomic_DNA"/>
</dbReference>
<feature type="repeat" description="PPR" evidence="4">
    <location>
        <begin position="343"/>
        <end position="377"/>
    </location>
</feature>
<sequence>MLKIFRPQIKLTSAGKLPFVSIKISSFSSNSHPSCSFSTSSSDPSNLTKAILNCRSTKRALELFNSAPKHIGYKKTLELHSAVILVLNHAKMYVKARCLMKCLIELVLKTRGSRRACSAVFEVISEVKSEKWDFNVFGVMIIALSEMGLVDEARWVFGKLGKMGKMPSVQACNALLDGCVKMGWFDFMWELYDCMLERGGVCSVVTYGVLIDACCRQGDIEKAHRFFKEIVEKMMKPSVVIYTTLICGLCGVGRILEAERLFVTMQEGGVVPSLHTYNALMDGYFKLANVYAALGVYQEMLRKDVVPNVVSFCIIIDGLSKEGKSAAAHSYLVCMIKLGSIPNLILYNCLIGSYCREGNLTAAVKIFSEMETFGCAPDAFTYSTLIKGYCCIGRLEEAHRLFHEMNKYGITPNSVTYNSLVDGYCKKGNMDEASKLSSDMLKKGIKPNVITFSTLIDGYCKIGNMEAAMGLYTEMVIKGLEPDVVTYSSLIDGHFKDANTKAALHLYNEMTEARVTPNAFTLSCMIDGLCKNGMITEAIKCFLKKSMSELSSTSIDQMDNVSCLANVVTYTALIQGLCKDGQISEASKLFSDMRSLDLRPDVLTYYTITKGHLQVKDMLNVMVLQADMLKSGPILSMENHRPAANGELTTGVYHLIMTFIASTFSGAITGLFALAGGFTGALTGALAGKASDTGVLRGAGLGAIAGAVLSVEILDASRAYWCLERSSSWSSSSMADFMEELLHGRFVEEQLPPEILTAHNQQVINYTEQASLTDLSYDETHNINSEVAVRGLSRNSLRKLPCFAMLDGLKVTESICSICLQDIEVGEIARSLPQCHHMFHLSCVDKWLTRQGSCPMCRHDV</sequence>
<keyword evidence="7" id="KW-1185">Reference proteome</keyword>
<feature type="domain" description="RING-type" evidence="5">
    <location>
        <begin position="816"/>
        <end position="858"/>
    </location>
</feature>
<feature type="repeat" description="PPR" evidence="4">
    <location>
        <begin position="238"/>
        <end position="272"/>
    </location>
</feature>
<dbReference type="InterPro" id="IPR001841">
    <property type="entry name" value="Znf_RING"/>
</dbReference>
<feature type="repeat" description="PPR" evidence="4">
    <location>
        <begin position="168"/>
        <end position="202"/>
    </location>
</feature>
<dbReference type="CDD" id="cd23119">
    <property type="entry name" value="RING-H2_NIPL1-like"/>
    <property type="match status" value="1"/>
</dbReference>
<dbReference type="SUPFAM" id="SSF57850">
    <property type="entry name" value="RING/U-box"/>
    <property type="match status" value="1"/>
</dbReference>
<reference evidence="6" key="2">
    <citation type="submission" date="2023-05" db="EMBL/GenBank/DDBJ databases">
        <authorList>
            <person name="Schelkunov M.I."/>
        </authorList>
    </citation>
    <scope>NUCLEOTIDE SEQUENCE</scope>
    <source>
        <strain evidence="6">Hsosn_3</strain>
        <tissue evidence="6">Leaf</tissue>
    </source>
</reference>
<dbReference type="Gene3D" id="1.25.40.10">
    <property type="entry name" value="Tetratricopeptide repeat domain"/>
    <property type="match status" value="6"/>
</dbReference>
<dbReference type="SMART" id="SM00184">
    <property type="entry name" value="RING"/>
    <property type="match status" value="1"/>
</dbReference>
<dbReference type="Gene3D" id="3.30.40.10">
    <property type="entry name" value="Zinc/RING finger domain, C3HC4 (zinc finger)"/>
    <property type="match status" value="1"/>
</dbReference>
<dbReference type="GO" id="GO:0008270">
    <property type="term" value="F:zinc ion binding"/>
    <property type="evidence" value="ECO:0007669"/>
    <property type="project" value="UniProtKB-KW"/>
</dbReference>
<evidence type="ECO:0000313" key="6">
    <source>
        <dbReference type="EMBL" id="KAK1373398.1"/>
    </source>
</evidence>
<feature type="repeat" description="PPR" evidence="4">
    <location>
        <begin position="378"/>
        <end position="412"/>
    </location>
</feature>
<keyword evidence="3" id="KW-0863">Zinc-finger</keyword>
<dbReference type="GO" id="GO:0031930">
    <property type="term" value="P:mitochondria-nucleus signaling pathway"/>
    <property type="evidence" value="ECO:0007669"/>
    <property type="project" value="TreeGrafter"/>
</dbReference>
<name>A0AAD8MIM6_9APIA</name>
<accession>A0AAD8MIM6</accession>
<evidence type="ECO:0000256" key="4">
    <source>
        <dbReference type="PROSITE-ProRule" id="PRU00708"/>
    </source>
</evidence>
<feature type="repeat" description="PPR" evidence="4">
    <location>
        <begin position="483"/>
        <end position="517"/>
    </location>
</feature>
<feature type="repeat" description="PPR" evidence="4">
    <location>
        <begin position="203"/>
        <end position="237"/>
    </location>
</feature>
<dbReference type="InterPro" id="IPR011990">
    <property type="entry name" value="TPR-like_helical_dom_sf"/>
</dbReference>
<feature type="repeat" description="PPR" evidence="4">
    <location>
        <begin position="448"/>
        <end position="482"/>
    </location>
</feature>
<feature type="repeat" description="PPR" evidence="4">
    <location>
        <begin position="413"/>
        <end position="447"/>
    </location>
</feature>
<dbReference type="SUPFAM" id="SSF81901">
    <property type="entry name" value="HCP-like"/>
    <property type="match status" value="1"/>
</dbReference>
<protein>
    <submittedName>
        <fullName evidence="6">Pentatricopeptide repeat-containing protein</fullName>
    </submittedName>
</protein>
<dbReference type="Pfam" id="PF01535">
    <property type="entry name" value="PPR"/>
    <property type="match status" value="2"/>
</dbReference>
<proteinExistence type="inferred from homology"/>
<evidence type="ECO:0000259" key="5">
    <source>
        <dbReference type="PROSITE" id="PS50089"/>
    </source>
</evidence>
<comment type="similarity">
    <text evidence="1">Belongs to the PPR family. P subfamily.</text>
</comment>
<dbReference type="PANTHER" id="PTHR47936">
    <property type="entry name" value="PPR_LONG DOMAIN-CONTAINING PROTEIN"/>
    <property type="match status" value="1"/>
</dbReference>
<comment type="caution">
    <text evidence="6">The sequence shown here is derived from an EMBL/GenBank/DDBJ whole genome shotgun (WGS) entry which is preliminary data.</text>
</comment>
<evidence type="ECO:0000256" key="1">
    <source>
        <dbReference type="ARBA" id="ARBA00007626"/>
    </source>
</evidence>
<evidence type="ECO:0000313" key="7">
    <source>
        <dbReference type="Proteomes" id="UP001237642"/>
    </source>
</evidence>
<dbReference type="FunFam" id="1.25.40.10:FF:000558">
    <property type="entry name" value="Pentatricopeptide repeat-containing protein At5g39710"/>
    <property type="match status" value="1"/>
</dbReference>
<keyword evidence="3" id="KW-0479">Metal-binding</keyword>
<dbReference type="PANTHER" id="PTHR47936:SF7">
    <property type="entry name" value="TETRATRICOPEPTIDE-LIKE HELICAL DOMAIN SUPERFAMILY"/>
    <property type="match status" value="1"/>
</dbReference>
<dbReference type="PROSITE" id="PS51375">
    <property type="entry name" value="PPR"/>
    <property type="match status" value="13"/>
</dbReference>
<evidence type="ECO:0000256" key="3">
    <source>
        <dbReference type="PROSITE-ProRule" id="PRU00175"/>
    </source>
</evidence>
<evidence type="ECO:0000256" key="2">
    <source>
        <dbReference type="ARBA" id="ARBA00022737"/>
    </source>
</evidence>
<dbReference type="NCBIfam" id="TIGR00756">
    <property type="entry name" value="PPR"/>
    <property type="match status" value="11"/>
</dbReference>
<reference evidence="6" key="1">
    <citation type="submission" date="2023-02" db="EMBL/GenBank/DDBJ databases">
        <title>Genome of toxic invasive species Heracleum sosnowskyi carries increased number of genes despite the absence of recent whole-genome duplications.</title>
        <authorList>
            <person name="Schelkunov M."/>
            <person name="Shtratnikova V."/>
            <person name="Makarenko M."/>
            <person name="Klepikova A."/>
            <person name="Omelchenko D."/>
            <person name="Novikova G."/>
            <person name="Obukhova E."/>
            <person name="Bogdanov V."/>
            <person name="Penin A."/>
            <person name="Logacheva M."/>
        </authorList>
    </citation>
    <scope>NUCLEOTIDE SEQUENCE</scope>
    <source>
        <strain evidence="6">Hsosn_3</strain>
        <tissue evidence="6">Leaf</tissue>
    </source>
</reference>
<gene>
    <name evidence="6" type="ORF">POM88_029591</name>
</gene>
<feature type="repeat" description="PPR" evidence="4">
    <location>
        <begin position="273"/>
        <end position="307"/>
    </location>
</feature>
<dbReference type="InterPro" id="IPR013083">
    <property type="entry name" value="Znf_RING/FYVE/PHD"/>
</dbReference>
<keyword evidence="2" id="KW-0677">Repeat</keyword>
<dbReference type="GO" id="GO:0009507">
    <property type="term" value="C:chloroplast"/>
    <property type="evidence" value="ECO:0007669"/>
    <property type="project" value="TreeGrafter"/>
</dbReference>